<dbReference type="RefSeq" id="WP_262165677.1">
    <property type="nucleotide sequence ID" value="NZ_CP104964.1"/>
</dbReference>
<dbReference type="SMART" id="SM00448">
    <property type="entry name" value="REC"/>
    <property type="match status" value="1"/>
</dbReference>
<dbReference type="PROSITE" id="PS50109">
    <property type="entry name" value="HIS_KIN"/>
    <property type="match status" value="1"/>
</dbReference>
<protein>
    <recommendedName>
        <fullName evidence="2">histidine kinase</fullName>
        <ecNumber evidence="2">2.7.13.3</ecNumber>
    </recommendedName>
</protein>
<keyword evidence="10" id="KW-1185">Reference proteome</keyword>
<geneLocation type="plasmid" evidence="9 10">
    <name>p_unnamed1</name>
</geneLocation>
<dbReference type="Pfam" id="PF02518">
    <property type="entry name" value="HATPase_c"/>
    <property type="match status" value="1"/>
</dbReference>
<dbReference type="SMART" id="SM00388">
    <property type="entry name" value="HisKA"/>
    <property type="match status" value="1"/>
</dbReference>
<dbReference type="InterPro" id="IPR001610">
    <property type="entry name" value="PAC"/>
</dbReference>
<dbReference type="Gene3D" id="3.40.50.2300">
    <property type="match status" value="1"/>
</dbReference>
<dbReference type="SUPFAM" id="SSF52172">
    <property type="entry name" value="CheY-like"/>
    <property type="match status" value="1"/>
</dbReference>
<dbReference type="EMBL" id="CP104964">
    <property type="protein sequence ID" value="UXN68053.1"/>
    <property type="molecule type" value="Genomic_DNA"/>
</dbReference>
<dbReference type="InterPro" id="IPR003661">
    <property type="entry name" value="HisK_dim/P_dom"/>
</dbReference>
<keyword evidence="3 4" id="KW-0597">Phosphoprotein</keyword>
<dbReference type="PANTHER" id="PTHR43065">
    <property type="entry name" value="SENSOR HISTIDINE KINASE"/>
    <property type="match status" value="1"/>
</dbReference>
<dbReference type="Pfam" id="PF13426">
    <property type="entry name" value="PAS_9"/>
    <property type="match status" value="2"/>
</dbReference>
<evidence type="ECO:0000259" key="6">
    <source>
        <dbReference type="PROSITE" id="PS50110"/>
    </source>
</evidence>
<dbReference type="CDD" id="cd00130">
    <property type="entry name" value="PAS"/>
    <property type="match status" value="2"/>
</dbReference>
<evidence type="ECO:0000259" key="7">
    <source>
        <dbReference type="PROSITE" id="PS50112"/>
    </source>
</evidence>
<gene>
    <name evidence="9" type="ORF">N8A98_00610</name>
</gene>
<dbReference type="EC" id="2.7.13.3" evidence="2"/>
<evidence type="ECO:0000259" key="5">
    <source>
        <dbReference type="PROSITE" id="PS50109"/>
    </source>
</evidence>
<feature type="domain" description="PAC" evidence="8">
    <location>
        <begin position="216"/>
        <end position="267"/>
    </location>
</feature>
<dbReference type="InterPro" id="IPR011006">
    <property type="entry name" value="CheY-like_superfamily"/>
</dbReference>
<dbReference type="InterPro" id="IPR036890">
    <property type="entry name" value="HATPase_C_sf"/>
</dbReference>
<feature type="modified residue" description="4-aspartylphosphate" evidence="4">
    <location>
        <position position="577"/>
    </location>
</feature>
<evidence type="ECO:0000256" key="1">
    <source>
        <dbReference type="ARBA" id="ARBA00000085"/>
    </source>
</evidence>
<feature type="domain" description="Response regulatory" evidence="6">
    <location>
        <begin position="528"/>
        <end position="638"/>
    </location>
</feature>
<evidence type="ECO:0000313" key="9">
    <source>
        <dbReference type="EMBL" id="UXN68053.1"/>
    </source>
</evidence>
<dbReference type="CDD" id="cd00082">
    <property type="entry name" value="HisKA"/>
    <property type="match status" value="1"/>
</dbReference>
<evidence type="ECO:0000313" key="10">
    <source>
        <dbReference type="Proteomes" id="UP001061862"/>
    </source>
</evidence>
<proteinExistence type="predicted"/>
<dbReference type="InterPro" id="IPR005467">
    <property type="entry name" value="His_kinase_dom"/>
</dbReference>
<feature type="domain" description="Histidine kinase" evidence="5">
    <location>
        <begin position="287"/>
        <end position="507"/>
    </location>
</feature>
<dbReference type="SMART" id="SM00091">
    <property type="entry name" value="PAS"/>
    <property type="match status" value="2"/>
</dbReference>
<sequence>MQRSDPFEASVSPDGRYRLLVESINDYAIYMLDPQGTVANWNAGAQRFKGYAADEIVGQNFSKFYTEDDQRDGIPQRNLAIAAREGRFEDEGWRIRKDGSRFWANVVIDRILDGGGQLVGFAKITRDLTERAKQEEALRASERQFRLLVKGVTDYAIYMLDPTGRVAVWNAGAQRIKGYEESEIIGQHFSRFYTEEERLAGEADRNLEVAREKGSVEREGWRVRKDGTQFWAHVVIDAIYDGGELIGFAKVTRDITERREAQLALDAARETLFQAQKMEAVGQLTGGIAHDFNNLLMAILGSLEIVSKRLPYDAKISPFIENAVQGAQRGAALTQRMLAFARRQELEMGPVDVLETVRGMRELLERVLGPSVFITTRFPLSLPHALTDKAQLESALLNLAVNARDAMPTGGQIVISAAHRKIGRAANNAVKPGSYVVLSLIDQGEGMDEETVSRATEPFFTTKGVGKGTGLGLSMVHGLAEQSGGRFVLSSEVGRGTTAELWLPLAEAETATEMPSPVTAESGMTAKRVLVVDDDALVLLNTVAMTEELGHQVFEAMSGRDALKILRSQQIDIVITDYAMPQMTGGALATSITAEWPHIKIIVATGYAEMPEEYKGRFERLGKPFWSADLKAAIERVAGADAAAS</sequence>
<dbReference type="InterPro" id="IPR000014">
    <property type="entry name" value="PAS"/>
</dbReference>
<dbReference type="InterPro" id="IPR001789">
    <property type="entry name" value="Sig_transdc_resp-reg_receiver"/>
</dbReference>
<evidence type="ECO:0000256" key="4">
    <source>
        <dbReference type="PROSITE-ProRule" id="PRU00169"/>
    </source>
</evidence>
<dbReference type="InterPro" id="IPR004358">
    <property type="entry name" value="Sig_transdc_His_kin-like_C"/>
</dbReference>
<feature type="domain" description="PAC" evidence="8">
    <location>
        <begin position="88"/>
        <end position="140"/>
    </location>
</feature>
<keyword evidence="9" id="KW-0614">Plasmid</keyword>
<name>A0ABY6CD61_9HYPH</name>
<dbReference type="Proteomes" id="UP001061862">
    <property type="component" value="Plasmid p_unnamed1"/>
</dbReference>
<accession>A0ABY6CD61</accession>
<dbReference type="PROSITE" id="PS50113">
    <property type="entry name" value="PAC"/>
    <property type="match status" value="2"/>
</dbReference>
<dbReference type="Gene3D" id="3.30.565.10">
    <property type="entry name" value="Histidine kinase-like ATPase, C-terminal domain"/>
    <property type="match status" value="1"/>
</dbReference>
<dbReference type="SMART" id="SM00387">
    <property type="entry name" value="HATPase_c"/>
    <property type="match status" value="1"/>
</dbReference>
<dbReference type="SMART" id="SM00086">
    <property type="entry name" value="PAC"/>
    <property type="match status" value="2"/>
</dbReference>
<dbReference type="PROSITE" id="PS50110">
    <property type="entry name" value="RESPONSE_REGULATORY"/>
    <property type="match status" value="1"/>
</dbReference>
<dbReference type="Gene3D" id="1.10.287.130">
    <property type="match status" value="1"/>
</dbReference>
<dbReference type="PANTHER" id="PTHR43065:SF49">
    <property type="entry name" value="HISTIDINE KINASE"/>
    <property type="match status" value="1"/>
</dbReference>
<dbReference type="InterPro" id="IPR003594">
    <property type="entry name" value="HATPase_dom"/>
</dbReference>
<evidence type="ECO:0000256" key="3">
    <source>
        <dbReference type="ARBA" id="ARBA00022553"/>
    </source>
</evidence>
<dbReference type="InterPro" id="IPR000700">
    <property type="entry name" value="PAS-assoc_C"/>
</dbReference>
<dbReference type="PROSITE" id="PS50112">
    <property type="entry name" value="PAS"/>
    <property type="match status" value="2"/>
</dbReference>
<dbReference type="NCBIfam" id="TIGR00229">
    <property type="entry name" value="sensory_box"/>
    <property type="match status" value="2"/>
</dbReference>
<dbReference type="Pfam" id="PF00072">
    <property type="entry name" value="Response_reg"/>
    <property type="match status" value="1"/>
</dbReference>
<dbReference type="SUPFAM" id="SSF55785">
    <property type="entry name" value="PYP-like sensor domain (PAS domain)"/>
    <property type="match status" value="2"/>
</dbReference>
<dbReference type="Gene3D" id="3.30.450.20">
    <property type="entry name" value="PAS domain"/>
    <property type="match status" value="2"/>
</dbReference>
<dbReference type="InterPro" id="IPR036097">
    <property type="entry name" value="HisK_dim/P_sf"/>
</dbReference>
<feature type="domain" description="PAS" evidence="7">
    <location>
        <begin position="141"/>
        <end position="214"/>
    </location>
</feature>
<dbReference type="InterPro" id="IPR035965">
    <property type="entry name" value="PAS-like_dom_sf"/>
</dbReference>
<dbReference type="SUPFAM" id="SSF47384">
    <property type="entry name" value="Homodimeric domain of signal transducing histidine kinase"/>
    <property type="match status" value="1"/>
</dbReference>
<comment type="catalytic activity">
    <reaction evidence="1">
        <text>ATP + protein L-histidine = ADP + protein N-phospho-L-histidine.</text>
        <dbReference type="EC" id="2.7.13.3"/>
    </reaction>
</comment>
<evidence type="ECO:0000259" key="8">
    <source>
        <dbReference type="PROSITE" id="PS50113"/>
    </source>
</evidence>
<organism evidence="9 10">
    <name type="scientific">Devosia neptuniae</name>
    <dbReference type="NCBI Taxonomy" id="191302"/>
    <lineage>
        <taxon>Bacteria</taxon>
        <taxon>Pseudomonadati</taxon>
        <taxon>Pseudomonadota</taxon>
        <taxon>Alphaproteobacteria</taxon>
        <taxon>Hyphomicrobiales</taxon>
        <taxon>Devosiaceae</taxon>
        <taxon>Devosia</taxon>
    </lineage>
</organism>
<reference evidence="9 10" key="1">
    <citation type="submission" date="2022-09" db="EMBL/GenBank/DDBJ databases">
        <title>Interaction between co-microsymbionts with complementary sets of symbiotic genes in legume-rhizobium systems.</title>
        <authorList>
            <person name="Safronova V."/>
            <person name="Sazanova A."/>
            <person name="Afonin A."/>
            <person name="Chirak E."/>
        </authorList>
    </citation>
    <scope>NUCLEOTIDE SEQUENCE [LARGE SCALE GENOMIC DNA]</scope>
    <source>
        <strain evidence="9 10">A18/4-1</strain>
        <plasmid evidence="9 10">p_unnamed1</plasmid>
    </source>
</reference>
<feature type="domain" description="PAS" evidence="7">
    <location>
        <begin position="13"/>
        <end position="70"/>
    </location>
</feature>
<dbReference type="SUPFAM" id="SSF55874">
    <property type="entry name" value="ATPase domain of HSP90 chaperone/DNA topoisomerase II/histidine kinase"/>
    <property type="match status" value="1"/>
</dbReference>
<evidence type="ECO:0000256" key="2">
    <source>
        <dbReference type="ARBA" id="ARBA00012438"/>
    </source>
</evidence>
<dbReference type="Pfam" id="PF00512">
    <property type="entry name" value="HisKA"/>
    <property type="match status" value="1"/>
</dbReference>
<dbReference type="PRINTS" id="PR00344">
    <property type="entry name" value="BCTRLSENSOR"/>
</dbReference>